<protein>
    <submittedName>
        <fullName evidence="2">XRE family transcriptional regulator</fullName>
    </submittedName>
</protein>
<keyword evidence="3" id="KW-1185">Reference proteome</keyword>
<evidence type="ECO:0000313" key="3">
    <source>
        <dbReference type="Proteomes" id="UP000286716"/>
    </source>
</evidence>
<dbReference type="EMBL" id="QHHU01000041">
    <property type="protein sequence ID" value="RSM40182.1"/>
    <property type="molecule type" value="Genomic_DNA"/>
</dbReference>
<gene>
    <name evidence="2" type="ORF">DMA12_27575</name>
</gene>
<dbReference type="PROSITE" id="PS50943">
    <property type="entry name" value="HTH_CROC1"/>
    <property type="match status" value="1"/>
</dbReference>
<dbReference type="RefSeq" id="WP_020644608.1">
    <property type="nucleotide sequence ID" value="NZ_QHHU01000041.1"/>
</dbReference>
<organism evidence="2 3">
    <name type="scientific">Amycolatopsis balhimycina DSM 5908</name>
    <dbReference type="NCBI Taxonomy" id="1081091"/>
    <lineage>
        <taxon>Bacteria</taxon>
        <taxon>Bacillati</taxon>
        <taxon>Actinomycetota</taxon>
        <taxon>Actinomycetes</taxon>
        <taxon>Pseudonocardiales</taxon>
        <taxon>Pseudonocardiaceae</taxon>
        <taxon>Amycolatopsis</taxon>
    </lineage>
</organism>
<dbReference type="OrthoDB" id="3831424at2"/>
<comment type="caution">
    <text evidence="2">The sequence shown here is derived from an EMBL/GenBank/DDBJ whole genome shotgun (WGS) entry which is preliminary data.</text>
</comment>
<dbReference type="GO" id="GO:0003677">
    <property type="term" value="F:DNA binding"/>
    <property type="evidence" value="ECO:0007669"/>
    <property type="project" value="InterPro"/>
</dbReference>
<dbReference type="InterPro" id="IPR001387">
    <property type="entry name" value="Cro/C1-type_HTH"/>
</dbReference>
<sequence>MGGRRTRLIRARKAAYYTQESLAYALNVDPATVGHWERGRSEPLPFKRPKLAKLLGVSREQLEVLLAEGQTPPAPSADTEQDGELMEAEVASDPMKRRTLMKWGVATTAASGLGVEAFGQIGMADVRRLERTTDRLCNLDHRHGGETLWRAGAATAQEAAVMLEQGRYTTGVGHALLAATGNLHIRTGWLACDAGRHDVARTSFTEALTISRQAGDPEIETRALAGLGFHSNLVGRPREGLRFSGAAEDAVRRLGPSSRMTAVPLLHLAVANARSDDYSDAQAAISRARKALDADRGEEAAPWAAFMSPMEIDAVEATCAVEVGKSARAEQLLEQAIAGYGDGFARNIALYRVRLAAARVLAGAIDGATEAAEDVLDTIADGLDSWRVSLELGRVMDSLEAYPGAPGVQALQERYATMIAV</sequence>
<dbReference type="Proteomes" id="UP000286716">
    <property type="component" value="Unassembled WGS sequence"/>
</dbReference>
<dbReference type="Pfam" id="PF01381">
    <property type="entry name" value="HTH_3"/>
    <property type="match status" value="1"/>
</dbReference>
<dbReference type="SUPFAM" id="SSF47413">
    <property type="entry name" value="lambda repressor-like DNA-binding domains"/>
    <property type="match status" value="1"/>
</dbReference>
<dbReference type="SMART" id="SM00530">
    <property type="entry name" value="HTH_XRE"/>
    <property type="match status" value="1"/>
</dbReference>
<evidence type="ECO:0000313" key="2">
    <source>
        <dbReference type="EMBL" id="RSM40182.1"/>
    </source>
</evidence>
<dbReference type="AlphaFoldDB" id="A0A428WAP7"/>
<dbReference type="SUPFAM" id="SSF48452">
    <property type="entry name" value="TPR-like"/>
    <property type="match status" value="1"/>
</dbReference>
<dbReference type="InterPro" id="IPR010982">
    <property type="entry name" value="Lambda_DNA-bd_dom_sf"/>
</dbReference>
<dbReference type="Gene3D" id="1.25.40.10">
    <property type="entry name" value="Tetratricopeptide repeat domain"/>
    <property type="match status" value="1"/>
</dbReference>
<reference evidence="2 3" key="1">
    <citation type="submission" date="2018-05" db="EMBL/GenBank/DDBJ databases">
        <title>Evolution of GPA BGCs.</title>
        <authorList>
            <person name="Waglechner N."/>
            <person name="Wright G.D."/>
        </authorList>
    </citation>
    <scope>NUCLEOTIDE SEQUENCE [LARGE SCALE GENOMIC DNA]</scope>
    <source>
        <strain evidence="2 3">DSM 5908</strain>
    </source>
</reference>
<proteinExistence type="predicted"/>
<feature type="domain" description="HTH cro/C1-type" evidence="1">
    <location>
        <begin position="8"/>
        <end position="62"/>
    </location>
</feature>
<evidence type="ECO:0000259" key="1">
    <source>
        <dbReference type="PROSITE" id="PS50943"/>
    </source>
</evidence>
<dbReference type="InterPro" id="IPR011990">
    <property type="entry name" value="TPR-like_helical_dom_sf"/>
</dbReference>
<dbReference type="Gene3D" id="1.10.260.40">
    <property type="entry name" value="lambda repressor-like DNA-binding domains"/>
    <property type="match status" value="1"/>
</dbReference>
<dbReference type="CDD" id="cd00093">
    <property type="entry name" value="HTH_XRE"/>
    <property type="match status" value="1"/>
</dbReference>
<name>A0A428WAP7_AMYBA</name>
<accession>A0A428WAP7</accession>